<dbReference type="PROSITE" id="PS00131">
    <property type="entry name" value="CARBOXYPEPT_SER_SER"/>
    <property type="match status" value="2"/>
</dbReference>
<keyword evidence="11" id="KW-1185">Reference proteome</keyword>
<reference evidence="12" key="1">
    <citation type="submission" date="2025-08" db="UniProtKB">
        <authorList>
            <consortium name="RefSeq"/>
        </authorList>
    </citation>
    <scope>IDENTIFICATION</scope>
    <source>
        <tissue evidence="12">Young leaves</tissue>
    </source>
</reference>
<keyword evidence="4 10" id="KW-0121">Carboxypeptidase</keyword>
<evidence type="ECO:0000313" key="12">
    <source>
        <dbReference type="RefSeq" id="XP_022934550.1"/>
    </source>
</evidence>
<keyword evidence="9" id="KW-0325">Glycoprotein</keyword>
<evidence type="ECO:0000256" key="6">
    <source>
        <dbReference type="ARBA" id="ARBA00022729"/>
    </source>
</evidence>
<dbReference type="PANTHER" id="PTHR11802:SF280">
    <property type="entry name" value="SERINE CARBOXYPEPTIDASE-LIKE 35"/>
    <property type="match status" value="1"/>
</dbReference>
<dbReference type="EC" id="3.4.16.-" evidence="10"/>
<dbReference type="GO" id="GO:0004185">
    <property type="term" value="F:serine-type carboxypeptidase activity"/>
    <property type="evidence" value="ECO:0007669"/>
    <property type="project" value="UniProtKB-UniRule"/>
</dbReference>
<dbReference type="GeneID" id="111441695"/>
<organism evidence="11 12">
    <name type="scientific">Cucurbita moschata</name>
    <name type="common">Winter crookneck squash</name>
    <name type="synonym">Cucurbita pepo var. moschata</name>
    <dbReference type="NCBI Taxonomy" id="3662"/>
    <lineage>
        <taxon>Eukaryota</taxon>
        <taxon>Viridiplantae</taxon>
        <taxon>Streptophyta</taxon>
        <taxon>Embryophyta</taxon>
        <taxon>Tracheophyta</taxon>
        <taxon>Spermatophyta</taxon>
        <taxon>Magnoliopsida</taxon>
        <taxon>eudicotyledons</taxon>
        <taxon>Gunneridae</taxon>
        <taxon>Pentapetalae</taxon>
        <taxon>rosids</taxon>
        <taxon>fabids</taxon>
        <taxon>Cucurbitales</taxon>
        <taxon>Cucurbitaceae</taxon>
        <taxon>Cucurbiteae</taxon>
        <taxon>Cucurbita</taxon>
    </lineage>
</organism>
<dbReference type="Proteomes" id="UP000504609">
    <property type="component" value="Unplaced"/>
</dbReference>
<dbReference type="Gene3D" id="3.40.50.11320">
    <property type="match status" value="2"/>
</dbReference>
<evidence type="ECO:0000256" key="7">
    <source>
        <dbReference type="ARBA" id="ARBA00022801"/>
    </source>
</evidence>
<keyword evidence="7 10" id="KW-0378">Hydrolase</keyword>
<dbReference type="PRINTS" id="PR00724">
    <property type="entry name" value="CRBOXYPTASEC"/>
</dbReference>
<dbReference type="InterPro" id="IPR029058">
    <property type="entry name" value="AB_hydrolase_fold"/>
</dbReference>
<keyword evidence="6 10" id="KW-0732">Signal</keyword>
<dbReference type="GO" id="GO:0005576">
    <property type="term" value="C:extracellular region"/>
    <property type="evidence" value="ECO:0007669"/>
    <property type="project" value="UniProtKB-SubCell"/>
</dbReference>
<gene>
    <name evidence="12" type="primary">LOC111441695</name>
</gene>
<dbReference type="InterPro" id="IPR018202">
    <property type="entry name" value="Ser_caboxypep_ser_AS"/>
</dbReference>
<dbReference type="FunFam" id="3.40.50.1820:FF:000013">
    <property type="entry name" value="Carboxypeptidase"/>
    <property type="match status" value="2"/>
</dbReference>
<evidence type="ECO:0000256" key="3">
    <source>
        <dbReference type="ARBA" id="ARBA00022525"/>
    </source>
</evidence>
<dbReference type="InterPro" id="IPR001563">
    <property type="entry name" value="Peptidase_S10"/>
</dbReference>
<comment type="subcellular location">
    <subcellularLocation>
        <location evidence="1">Secreted</location>
    </subcellularLocation>
</comment>
<dbReference type="AlphaFoldDB" id="A0A6J1F808"/>
<evidence type="ECO:0000313" key="11">
    <source>
        <dbReference type="Proteomes" id="UP000504609"/>
    </source>
</evidence>
<dbReference type="GO" id="GO:0006508">
    <property type="term" value="P:proteolysis"/>
    <property type="evidence" value="ECO:0007669"/>
    <property type="project" value="UniProtKB-KW"/>
</dbReference>
<proteinExistence type="inferred from homology"/>
<evidence type="ECO:0000256" key="5">
    <source>
        <dbReference type="ARBA" id="ARBA00022670"/>
    </source>
</evidence>
<dbReference type="RefSeq" id="XP_022934550.1">
    <property type="nucleotide sequence ID" value="XM_023078782.1"/>
</dbReference>
<comment type="similarity">
    <text evidence="2 10">Belongs to the peptidase S10 family.</text>
</comment>
<accession>A0A6J1F808</accession>
<evidence type="ECO:0000256" key="2">
    <source>
        <dbReference type="ARBA" id="ARBA00009431"/>
    </source>
</evidence>
<dbReference type="SUPFAM" id="SSF53474">
    <property type="entry name" value="alpha/beta-Hydrolases"/>
    <property type="match status" value="2"/>
</dbReference>
<dbReference type="Gene3D" id="3.40.50.1820">
    <property type="entry name" value="alpha/beta hydrolase"/>
    <property type="match status" value="2"/>
</dbReference>
<dbReference type="Gene3D" id="6.10.250.940">
    <property type="match status" value="2"/>
</dbReference>
<evidence type="ECO:0000256" key="4">
    <source>
        <dbReference type="ARBA" id="ARBA00022645"/>
    </source>
</evidence>
<feature type="chain" id="PRO_5027155397" description="Carboxypeptidase" evidence="10">
    <location>
        <begin position="24"/>
        <end position="1007"/>
    </location>
</feature>
<keyword evidence="8" id="KW-1015">Disulfide bond</keyword>
<dbReference type="Pfam" id="PF00450">
    <property type="entry name" value="Peptidase_S10"/>
    <property type="match status" value="2"/>
</dbReference>
<evidence type="ECO:0000256" key="8">
    <source>
        <dbReference type="ARBA" id="ARBA00023157"/>
    </source>
</evidence>
<keyword evidence="5 10" id="KW-0645">Protease</keyword>
<evidence type="ECO:0000256" key="1">
    <source>
        <dbReference type="ARBA" id="ARBA00004613"/>
    </source>
</evidence>
<dbReference type="GO" id="GO:0005773">
    <property type="term" value="C:vacuole"/>
    <property type="evidence" value="ECO:0007669"/>
    <property type="project" value="TreeGrafter"/>
</dbReference>
<dbReference type="PROSITE" id="PS00560">
    <property type="entry name" value="CARBOXYPEPT_SER_HIS"/>
    <property type="match status" value="1"/>
</dbReference>
<sequence>MPPFRISSLFILLLFTAATAAEGREIGGLEELEAEEARRREADRVTDLPGQPPVNFRHYSGYVKLRPEREDEEKALFYWFFEAQDQTDVAPKPLALWLNGGPGCSSIAYGAAQELGPFLVHTNGQLKLNNFSWNKAANIIFLEAPVGVGFSYTNKSSDLYKLGDKVTAEDSYAFLIGWFKRFPSFKLHDFYLAGESYAGHYVPQLAELIHERNQNSSKDMFINLKGFMIGNAAINDETDSKGMIEYAWSHGIISDKLYHSIVNDCQFAPEANSESVNQTATGHCDDHLISFLLAYSHIDIYSIYAPICLSPSSSSSSTFSSFVGVAPRIFSKHELWHKLPSGYDPCTEGYTKKFFNRDDVQKALHANVTALSYPYTPCSGVIKQWTDSTDSVLPIIHKLLNVGLRIWVYSGDTDGRVPITSTRYSINKLGLEIEEEWRAWYHKHQVAGWVETYKGGLTLASVRGAGHQVPVFAPQQSLSLFSHFLSTNTLPTTRSFSTFPSPHSFSFFSLYNSKQRDQNYCRSSPMPRSANLLPLFFALLFLTAVVFSSEIGGEELDDGDSRRREADEVIDLPDQPPVEFRHYAGYIKLRPSEEKALFYWFFEAQNDVALKPLVLWLNGGPGCSSIAYGAAQELGPFLVQSNGKLKLNPFSWNKAANMLFLEAPVGVGFSYTNKSSDLYKLGDKVTAEDSYTFLIGWFKRFSSFKLHDFYIAGESYAGHYAPQLAALIHERNKNSSKDLIINLKGIMIGNAAINDETDTMGMVEYAWSHAIISDQLHANIFKECNFSVDIENLTLSCLNHYRDFLVSYSKIDIYNIYAPTCLSSSLDSVFRLVSAAPRTFSKLKLWSKIPRGYDPCTANYAEKYFNRADVQRALHANVTKLSYRYTPCSNVIEDWIDSPNSVLPIIHKLLQARYRIWIYSGDTDGRIPVTSTRYSIKRMNLKVDEEWRAWFERRQVAGWVETYQEGLTLATIRGAGHQTPVFAPRQSLALFIYFISGNRLPVASKII</sequence>
<dbReference type="KEGG" id="cmos:111441695"/>
<dbReference type="PANTHER" id="PTHR11802">
    <property type="entry name" value="SERINE PROTEASE FAMILY S10 SERINE CARBOXYPEPTIDASE"/>
    <property type="match status" value="1"/>
</dbReference>
<evidence type="ECO:0000256" key="10">
    <source>
        <dbReference type="RuleBase" id="RU361156"/>
    </source>
</evidence>
<keyword evidence="3" id="KW-0964">Secreted</keyword>
<protein>
    <recommendedName>
        <fullName evidence="10">Carboxypeptidase</fullName>
        <ecNumber evidence="10">3.4.16.-</ecNumber>
    </recommendedName>
</protein>
<dbReference type="FunFam" id="3.40.50.11320:FF:000001">
    <property type="entry name" value="Carboxypeptidase"/>
    <property type="match status" value="2"/>
</dbReference>
<evidence type="ECO:0000256" key="9">
    <source>
        <dbReference type="ARBA" id="ARBA00023180"/>
    </source>
</evidence>
<feature type="signal peptide" evidence="10">
    <location>
        <begin position="1"/>
        <end position="23"/>
    </location>
</feature>
<dbReference type="InterPro" id="IPR033124">
    <property type="entry name" value="Ser_caboxypep_his_AS"/>
</dbReference>
<name>A0A6J1F808_CUCMO</name>